<protein>
    <submittedName>
        <fullName evidence="1">Uncharacterized protein</fullName>
    </submittedName>
</protein>
<accession>A0AAV4S9N1</accession>
<evidence type="ECO:0000313" key="2">
    <source>
        <dbReference type="Proteomes" id="UP001054837"/>
    </source>
</evidence>
<organism evidence="1 2">
    <name type="scientific">Caerostris darwini</name>
    <dbReference type="NCBI Taxonomy" id="1538125"/>
    <lineage>
        <taxon>Eukaryota</taxon>
        <taxon>Metazoa</taxon>
        <taxon>Ecdysozoa</taxon>
        <taxon>Arthropoda</taxon>
        <taxon>Chelicerata</taxon>
        <taxon>Arachnida</taxon>
        <taxon>Araneae</taxon>
        <taxon>Araneomorphae</taxon>
        <taxon>Entelegynae</taxon>
        <taxon>Araneoidea</taxon>
        <taxon>Araneidae</taxon>
        <taxon>Caerostris</taxon>
    </lineage>
</organism>
<sequence>MQSDCKVRELECMNLLGSLLDHRKRIEHLKDLYEMTVQEVKNNNLPNLLDRLEKDMNSKIRDLLDSVECKQFEVNKYMMRFQLRQGVMKYGMDDQI</sequence>
<dbReference type="AlphaFoldDB" id="A0AAV4S9N1"/>
<keyword evidence="2" id="KW-1185">Reference proteome</keyword>
<reference evidence="1 2" key="1">
    <citation type="submission" date="2021-06" db="EMBL/GenBank/DDBJ databases">
        <title>Caerostris darwini draft genome.</title>
        <authorList>
            <person name="Kono N."/>
            <person name="Arakawa K."/>
        </authorList>
    </citation>
    <scope>NUCLEOTIDE SEQUENCE [LARGE SCALE GENOMIC DNA]</scope>
</reference>
<proteinExistence type="predicted"/>
<name>A0AAV4S9N1_9ARAC</name>
<gene>
    <name evidence="1" type="ORF">CDAR_309441</name>
</gene>
<dbReference type="EMBL" id="BPLQ01007566">
    <property type="protein sequence ID" value="GIY30885.1"/>
    <property type="molecule type" value="Genomic_DNA"/>
</dbReference>
<comment type="caution">
    <text evidence="1">The sequence shown here is derived from an EMBL/GenBank/DDBJ whole genome shotgun (WGS) entry which is preliminary data.</text>
</comment>
<evidence type="ECO:0000313" key="1">
    <source>
        <dbReference type="EMBL" id="GIY30885.1"/>
    </source>
</evidence>
<dbReference type="Proteomes" id="UP001054837">
    <property type="component" value="Unassembled WGS sequence"/>
</dbReference>